<dbReference type="SUPFAM" id="SSF56112">
    <property type="entry name" value="Protein kinase-like (PK-like)"/>
    <property type="match status" value="1"/>
</dbReference>
<dbReference type="EMBL" id="JAWWNJ010000042">
    <property type="protein sequence ID" value="KAK7019860.1"/>
    <property type="molecule type" value="Genomic_DNA"/>
</dbReference>
<protein>
    <recommendedName>
        <fullName evidence="2">Fungal-type protein kinase domain-containing protein</fullName>
    </recommendedName>
</protein>
<organism evidence="3 4">
    <name type="scientific">Favolaschia claudopus</name>
    <dbReference type="NCBI Taxonomy" id="2862362"/>
    <lineage>
        <taxon>Eukaryota</taxon>
        <taxon>Fungi</taxon>
        <taxon>Dikarya</taxon>
        <taxon>Basidiomycota</taxon>
        <taxon>Agaricomycotina</taxon>
        <taxon>Agaricomycetes</taxon>
        <taxon>Agaricomycetidae</taxon>
        <taxon>Agaricales</taxon>
        <taxon>Marasmiineae</taxon>
        <taxon>Mycenaceae</taxon>
        <taxon>Favolaschia</taxon>
    </lineage>
</organism>
<dbReference type="PROSITE" id="PS00109">
    <property type="entry name" value="PROTEIN_KINASE_TYR"/>
    <property type="match status" value="1"/>
</dbReference>
<feature type="compositionally biased region" description="Basic and acidic residues" evidence="1">
    <location>
        <begin position="667"/>
        <end position="681"/>
    </location>
</feature>
<name>A0AAW0B1H5_9AGAR</name>
<evidence type="ECO:0000313" key="3">
    <source>
        <dbReference type="EMBL" id="KAK7019860.1"/>
    </source>
</evidence>
<dbReference type="PANTHER" id="PTHR38248:SF2">
    <property type="entry name" value="FUNK1 11"/>
    <property type="match status" value="1"/>
</dbReference>
<feature type="domain" description="Fungal-type protein kinase" evidence="2">
    <location>
        <begin position="115"/>
        <end position="288"/>
    </location>
</feature>
<dbReference type="Proteomes" id="UP001362999">
    <property type="component" value="Unassembled WGS sequence"/>
</dbReference>
<dbReference type="GO" id="GO:0004672">
    <property type="term" value="F:protein kinase activity"/>
    <property type="evidence" value="ECO:0007669"/>
    <property type="project" value="InterPro"/>
</dbReference>
<evidence type="ECO:0000256" key="1">
    <source>
        <dbReference type="SAM" id="MobiDB-lite"/>
    </source>
</evidence>
<dbReference type="Gene3D" id="1.10.510.10">
    <property type="entry name" value="Transferase(Phosphotransferase) domain 1"/>
    <property type="match status" value="1"/>
</dbReference>
<dbReference type="AlphaFoldDB" id="A0AAW0B1H5"/>
<dbReference type="PANTHER" id="PTHR38248">
    <property type="entry name" value="FUNK1 6"/>
    <property type="match status" value="1"/>
</dbReference>
<comment type="caution">
    <text evidence="3">The sequence shown here is derived from an EMBL/GenBank/DDBJ whole genome shotgun (WGS) entry which is preliminary data.</text>
</comment>
<feature type="region of interest" description="Disordered" evidence="1">
    <location>
        <begin position="594"/>
        <end position="681"/>
    </location>
</feature>
<feature type="compositionally biased region" description="Low complexity" evidence="1">
    <location>
        <begin position="635"/>
        <end position="647"/>
    </location>
</feature>
<proteinExistence type="predicted"/>
<feature type="domain" description="Fungal-type protein kinase" evidence="2">
    <location>
        <begin position="341"/>
        <end position="480"/>
    </location>
</feature>
<evidence type="ECO:0000259" key="2">
    <source>
        <dbReference type="Pfam" id="PF17667"/>
    </source>
</evidence>
<sequence>MMSEYVAGVPQVPLEFFFDNILPRSAQWHSLVEHLLVDEGHIVSGRWLQKASGSTRAERETDFISIVNTVIRAGDKLAPHHSTCRLTLPPATAPKSCHPLPLDAQFELVDSGSHSSIAIPWRIRHTRVPPDSNEDELVSRCQKLLSDDACRRFSYGITIEDDSLRVWFFSRSHELVSSSFDCIAEVPSFIRLVLSLAFATPEQLGYDTTMSHVADAVGSAQVRLTVGNNAYITTRLLSERDQDGCCGRSTRVWEAYREDDLERTPIAVKDVWASADAVQEGHQLLELHEKLRTLSHPSLPRPPEQYFLTVIEHGFVSTSDGVDDDTLIMTSGVLPDGVSEQRRKHYRIVFKEVGVPIHNLQSLPEVMQALADATRALQLLYALGLVHRDVSSGNILLVGGMGRLTDLEFMRPYKGPITSSPADRFIGTADFIAGEVGINQYCYALSRYRPSDAPRRSENPPFRYNPFHDLESTLWIGIWVLFYHRQNLPECKQFFDMHFPPHFTETTLNDRKLAISWGFLSLEESDSFHSILEILHGIRNQLLERYTLFESDIHRKYHFIEDEAAPSIGSPFDGLHDALIHEYEEAARLSDGQLIPFPRSGASKRKATSEPSLGVDITDATMAPSPERAPKKLKSTSPRRPPTTRSSDGGRRRNRSSNTGPTRHSARLAEKKRSPTRTDAK</sequence>
<gene>
    <name evidence="3" type="ORF">R3P38DRAFT_2970560</name>
</gene>
<dbReference type="InterPro" id="IPR008266">
    <property type="entry name" value="Tyr_kinase_AS"/>
</dbReference>
<dbReference type="InterPro" id="IPR011009">
    <property type="entry name" value="Kinase-like_dom_sf"/>
</dbReference>
<dbReference type="InterPro" id="IPR040976">
    <property type="entry name" value="Pkinase_fungal"/>
</dbReference>
<dbReference type="Pfam" id="PF17667">
    <property type="entry name" value="Pkinase_fungal"/>
    <property type="match status" value="2"/>
</dbReference>
<keyword evidence="4" id="KW-1185">Reference proteome</keyword>
<reference evidence="3 4" key="1">
    <citation type="journal article" date="2024" name="J Genomics">
        <title>Draft genome sequencing and assembly of Favolaschia claudopus CIRM-BRFM 2984 isolated from oak limbs.</title>
        <authorList>
            <person name="Navarro D."/>
            <person name="Drula E."/>
            <person name="Chaduli D."/>
            <person name="Cazenave R."/>
            <person name="Ahrendt S."/>
            <person name="Wang J."/>
            <person name="Lipzen A."/>
            <person name="Daum C."/>
            <person name="Barry K."/>
            <person name="Grigoriev I.V."/>
            <person name="Favel A."/>
            <person name="Rosso M.N."/>
            <person name="Martin F."/>
        </authorList>
    </citation>
    <scope>NUCLEOTIDE SEQUENCE [LARGE SCALE GENOMIC DNA]</scope>
    <source>
        <strain evidence="3 4">CIRM-BRFM 2984</strain>
    </source>
</reference>
<accession>A0AAW0B1H5</accession>
<evidence type="ECO:0000313" key="4">
    <source>
        <dbReference type="Proteomes" id="UP001362999"/>
    </source>
</evidence>